<dbReference type="Gene3D" id="1.10.10.10">
    <property type="entry name" value="Winged helix-like DNA-binding domain superfamily/Winged helix DNA-binding domain"/>
    <property type="match status" value="1"/>
</dbReference>
<dbReference type="OrthoDB" id="10067219at2759"/>
<feature type="non-terminal residue" evidence="9">
    <location>
        <position position="1"/>
    </location>
</feature>
<dbReference type="AlphaFoldDB" id="A0A2G8KPQ9"/>
<keyword evidence="5 6" id="KW-0539">Nucleus</keyword>
<feature type="compositionally biased region" description="Low complexity" evidence="7">
    <location>
        <begin position="253"/>
        <end position="266"/>
    </location>
</feature>
<dbReference type="GO" id="GO:0043565">
    <property type="term" value="F:sequence-specific DNA binding"/>
    <property type="evidence" value="ECO:0007669"/>
    <property type="project" value="InterPro"/>
</dbReference>
<dbReference type="InterPro" id="IPR046328">
    <property type="entry name" value="ETS_fam"/>
</dbReference>
<dbReference type="PANTHER" id="PTHR11849">
    <property type="entry name" value="ETS"/>
    <property type="match status" value="1"/>
</dbReference>
<accession>A0A2G8KPQ9</accession>
<dbReference type="PRINTS" id="PR00454">
    <property type="entry name" value="ETSDOMAIN"/>
</dbReference>
<dbReference type="FunFam" id="1.10.10.10:FF:000121">
    <property type="entry name" value="ETS translocation variant 5"/>
    <property type="match status" value="1"/>
</dbReference>
<protein>
    <submittedName>
        <fullName evidence="9">Polyoma enhancer activator 3</fullName>
    </submittedName>
</protein>
<feature type="region of interest" description="Disordered" evidence="7">
    <location>
        <begin position="223"/>
        <end position="286"/>
    </location>
</feature>
<dbReference type="SMART" id="SM00413">
    <property type="entry name" value="ETS"/>
    <property type="match status" value="1"/>
</dbReference>
<dbReference type="GO" id="GO:0045893">
    <property type="term" value="P:positive regulation of DNA-templated transcription"/>
    <property type="evidence" value="ECO:0007669"/>
    <property type="project" value="UniProtKB-ARBA"/>
</dbReference>
<feature type="compositionally biased region" description="Polar residues" evidence="7">
    <location>
        <begin position="267"/>
        <end position="282"/>
    </location>
</feature>
<evidence type="ECO:0000256" key="5">
    <source>
        <dbReference type="ARBA" id="ARBA00023242"/>
    </source>
</evidence>
<evidence type="ECO:0000256" key="1">
    <source>
        <dbReference type="ARBA" id="ARBA00004123"/>
    </source>
</evidence>
<dbReference type="EMBL" id="MRZV01000440">
    <property type="protein sequence ID" value="PIK49957.1"/>
    <property type="molecule type" value="Genomic_DNA"/>
</dbReference>
<evidence type="ECO:0000313" key="9">
    <source>
        <dbReference type="EMBL" id="PIK49957.1"/>
    </source>
</evidence>
<dbReference type="STRING" id="307972.A0A2G8KPQ9"/>
<feature type="region of interest" description="Disordered" evidence="7">
    <location>
        <begin position="36"/>
        <end position="60"/>
    </location>
</feature>
<organism evidence="9 10">
    <name type="scientific">Stichopus japonicus</name>
    <name type="common">Sea cucumber</name>
    <dbReference type="NCBI Taxonomy" id="307972"/>
    <lineage>
        <taxon>Eukaryota</taxon>
        <taxon>Metazoa</taxon>
        <taxon>Echinodermata</taxon>
        <taxon>Eleutherozoa</taxon>
        <taxon>Echinozoa</taxon>
        <taxon>Holothuroidea</taxon>
        <taxon>Aspidochirotacea</taxon>
        <taxon>Aspidochirotida</taxon>
        <taxon>Stichopodidae</taxon>
        <taxon>Apostichopus</taxon>
    </lineage>
</organism>
<dbReference type="GO" id="GO:0005634">
    <property type="term" value="C:nucleus"/>
    <property type="evidence" value="ECO:0007669"/>
    <property type="project" value="UniProtKB-SubCell"/>
</dbReference>
<sequence length="510" mass="57135">NLPQDWLYKRELSPSAMVDNPDGLTDQQVPFLDAQTVPDVDKAPRPYFNGSSVGGLEGDLEKDSKELFQDLDELQEEWLADGGFDFGPDTEDEQFVPDFQTENLPFPSVKIKTEPKSPTWGQKSCSFNKTLAQPTTSTEQQQFSFDHSFFLGERVVIGGGHREANLPPATAAEQSVPHEGIGISPAGSPQAPPTVYSDRQTPPGPASPLQQLDVNLNIVKQEMPSPCEGGSSCSNSPPIPPPSTFTRCRQVDSPSSSGYFSSKSLSPRIQRQTSEPCFTNLPSDAGPRMFHRQSSEPFLTCFKPGRMPSFEDCLPINIKREAVDYQDAGEWRPELIRNGPLFQRRGSLQLWQFLVTLLEDPSNASFITWTGRGLEFKLIEPEEVARRWGIQKNRPAMNYDKLSRSLRYYYEKGIMQKVAGERYVYKFVCDPEALFMLTFSDGMGGSLRIPPTLKPAPPPPPQDHNVPGQYPMAEECGIRLRRSVEHFEDFVPDVAAPCMPKHFQTENFVY</sequence>
<evidence type="ECO:0000256" key="6">
    <source>
        <dbReference type="RuleBase" id="RU004019"/>
    </source>
</evidence>
<dbReference type="InterPro" id="IPR036390">
    <property type="entry name" value="WH_DNA-bd_sf"/>
</dbReference>
<dbReference type="InterPro" id="IPR006715">
    <property type="entry name" value="ETS_PEA3_N"/>
</dbReference>
<feature type="region of interest" description="Disordered" evidence="7">
    <location>
        <begin position="161"/>
        <end position="210"/>
    </location>
</feature>
<evidence type="ECO:0000256" key="2">
    <source>
        <dbReference type="ARBA" id="ARBA00005562"/>
    </source>
</evidence>
<evidence type="ECO:0000259" key="8">
    <source>
        <dbReference type="PROSITE" id="PS50061"/>
    </source>
</evidence>
<keyword evidence="3" id="KW-0597">Phosphoprotein</keyword>
<evidence type="ECO:0000256" key="7">
    <source>
        <dbReference type="SAM" id="MobiDB-lite"/>
    </source>
</evidence>
<dbReference type="Pfam" id="PF04621">
    <property type="entry name" value="ETS_PEA3_N"/>
    <property type="match status" value="1"/>
</dbReference>
<dbReference type="GO" id="GO:0000981">
    <property type="term" value="F:DNA-binding transcription factor activity, RNA polymerase II-specific"/>
    <property type="evidence" value="ECO:0007669"/>
    <property type="project" value="TreeGrafter"/>
</dbReference>
<comment type="similarity">
    <text evidence="2 6">Belongs to the ETS family.</text>
</comment>
<gene>
    <name evidence="9" type="ORF">BSL78_13164</name>
</gene>
<dbReference type="Pfam" id="PF00178">
    <property type="entry name" value="Ets"/>
    <property type="match status" value="1"/>
</dbReference>
<name>A0A2G8KPQ9_STIJA</name>
<comment type="caution">
    <text evidence="9">The sequence shown here is derived from an EMBL/GenBank/DDBJ whole genome shotgun (WGS) entry which is preliminary data.</text>
</comment>
<dbReference type="SUPFAM" id="SSF46785">
    <property type="entry name" value="Winged helix' DNA-binding domain"/>
    <property type="match status" value="1"/>
</dbReference>
<dbReference type="PANTHER" id="PTHR11849:SF282">
    <property type="entry name" value="ETV5-RELATED PROTEIN ETS96B"/>
    <property type="match status" value="1"/>
</dbReference>
<feature type="domain" description="ETS" evidence="8">
    <location>
        <begin position="348"/>
        <end position="428"/>
    </location>
</feature>
<reference evidence="9 10" key="1">
    <citation type="journal article" date="2017" name="PLoS Biol.">
        <title>The sea cucumber genome provides insights into morphological evolution and visceral regeneration.</title>
        <authorList>
            <person name="Zhang X."/>
            <person name="Sun L."/>
            <person name="Yuan J."/>
            <person name="Sun Y."/>
            <person name="Gao Y."/>
            <person name="Zhang L."/>
            <person name="Li S."/>
            <person name="Dai H."/>
            <person name="Hamel J.F."/>
            <person name="Liu C."/>
            <person name="Yu Y."/>
            <person name="Liu S."/>
            <person name="Lin W."/>
            <person name="Guo K."/>
            <person name="Jin S."/>
            <person name="Xu P."/>
            <person name="Storey K.B."/>
            <person name="Huan P."/>
            <person name="Zhang T."/>
            <person name="Zhou Y."/>
            <person name="Zhang J."/>
            <person name="Lin C."/>
            <person name="Li X."/>
            <person name="Xing L."/>
            <person name="Huo D."/>
            <person name="Sun M."/>
            <person name="Wang L."/>
            <person name="Mercier A."/>
            <person name="Li F."/>
            <person name="Yang H."/>
            <person name="Xiang J."/>
        </authorList>
    </citation>
    <scope>NUCLEOTIDE SEQUENCE [LARGE SCALE GENOMIC DNA]</scope>
    <source>
        <strain evidence="9">Shaxun</strain>
        <tissue evidence="9">Muscle</tissue>
    </source>
</reference>
<evidence type="ECO:0000313" key="10">
    <source>
        <dbReference type="Proteomes" id="UP000230750"/>
    </source>
</evidence>
<keyword evidence="4 6" id="KW-0238">DNA-binding</keyword>
<comment type="subcellular location">
    <subcellularLocation>
        <location evidence="1 6">Nucleus</location>
    </subcellularLocation>
</comment>
<evidence type="ECO:0000256" key="3">
    <source>
        <dbReference type="ARBA" id="ARBA00022553"/>
    </source>
</evidence>
<dbReference type="Proteomes" id="UP000230750">
    <property type="component" value="Unassembled WGS sequence"/>
</dbReference>
<dbReference type="PROSITE" id="PS00345">
    <property type="entry name" value="ETS_DOMAIN_1"/>
    <property type="match status" value="1"/>
</dbReference>
<dbReference type="InterPro" id="IPR000418">
    <property type="entry name" value="Ets_dom"/>
</dbReference>
<keyword evidence="10" id="KW-1185">Reference proteome</keyword>
<dbReference type="PROSITE" id="PS50061">
    <property type="entry name" value="ETS_DOMAIN_3"/>
    <property type="match status" value="1"/>
</dbReference>
<dbReference type="InterPro" id="IPR036388">
    <property type="entry name" value="WH-like_DNA-bd_sf"/>
</dbReference>
<dbReference type="PROSITE" id="PS00346">
    <property type="entry name" value="ETS_DOMAIN_2"/>
    <property type="match status" value="1"/>
</dbReference>
<proteinExistence type="inferred from homology"/>
<evidence type="ECO:0000256" key="4">
    <source>
        <dbReference type="ARBA" id="ARBA00023125"/>
    </source>
</evidence>
<dbReference type="GO" id="GO:0030154">
    <property type="term" value="P:cell differentiation"/>
    <property type="evidence" value="ECO:0007669"/>
    <property type="project" value="TreeGrafter"/>
</dbReference>